<dbReference type="InterPro" id="IPR058627">
    <property type="entry name" value="MdtA-like_C"/>
</dbReference>
<dbReference type="Gene3D" id="1.10.287.470">
    <property type="entry name" value="Helix hairpin bin"/>
    <property type="match status" value="1"/>
</dbReference>
<dbReference type="Gene3D" id="2.40.30.170">
    <property type="match status" value="1"/>
</dbReference>
<dbReference type="Gene3D" id="2.40.50.100">
    <property type="match status" value="1"/>
</dbReference>
<dbReference type="Pfam" id="PF25917">
    <property type="entry name" value="BSH_RND"/>
    <property type="match status" value="1"/>
</dbReference>
<keyword evidence="2" id="KW-0175">Coiled coil</keyword>
<dbReference type="Gene3D" id="2.40.420.20">
    <property type="match status" value="1"/>
</dbReference>
<evidence type="ECO:0000313" key="6">
    <source>
        <dbReference type="Proteomes" id="UP000283387"/>
    </source>
</evidence>
<dbReference type="SUPFAM" id="SSF111369">
    <property type="entry name" value="HlyD-like secretion proteins"/>
    <property type="match status" value="1"/>
</dbReference>
<evidence type="ECO:0000256" key="2">
    <source>
        <dbReference type="ARBA" id="ARBA00023054"/>
    </source>
</evidence>
<evidence type="ECO:0000259" key="3">
    <source>
        <dbReference type="Pfam" id="PF25917"/>
    </source>
</evidence>
<evidence type="ECO:0000313" key="5">
    <source>
        <dbReference type="EMBL" id="RKD92080.1"/>
    </source>
</evidence>
<dbReference type="Pfam" id="PF25967">
    <property type="entry name" value="RND-MFP_C"/>
    <property type="match status" value="1"/>
</dbReference>
<dbReference type="PANTHER" id="PTHR32347:SF23">
    <property type="entry name" value="BLL5650 PROTEIN"/>
    <property type="match status" value="1"/>
</dbReference>
<evidence type="ECO:0000259" key="4">
    <source>
        <dbReference type="Pfam" id="PF25967"/>
    </source>
</evidence>
<dbReference type="EMBL" id="RAPN01000001">
    <property type="protein sequence ID" value="RKD92080.1"/>
    <property type="molecule type" value="Genomic_DNA"/>
</dbReference>
<dbReference type="AlphaFoldDB" id="A0A419W9E8"/>
<dbReference type="GO" id="GO:0030313">
    <property type="term" value="C:cell envelope"/>
    <property type="evidence" value="ECO:0007669"/>
    <property type="project" value="UniProtKB-SubCell"/>
</dbReference>
<comment type="caution">
    <text evidence="5">The sequence shown here is derived from an EMBL/GenBank/DDBJ whole genome shotgun (WGS) entry which is preliminary data.</text>
</comment>
<dbReference type="InterPro" id="IPR050465">
    <property type="entry name" value="UPF0194_transport"/>
</dbReference>
<dbReference type="InterPro" id="IPR058625">
    <property type="entry name" value="MdtA-like_BSH"/>
</dbReference>
<protein>
    <submittedName>
        <fullName evidence="5">HlyD family secretion protein</fullName>
    </submittedName>
</protein>
<gene>
    <name evidence="5" type="ORF">BC643_2450</name>
</gene>
<sequence length="418" mass="48394">MSMDRVIEKKKGLRPKHLLWGAGVLVLLLLLYQILFASHDSVFRAERDKLTISSVENGQFNDYITIIGQVEPITTIYLDAEEGGRVKERLIEEGSMVKEGDIILRLENRQLYQTILNSETDLAEKENYLRQTRINFETELISSRRNILDNEYRLTRKKRTYEQYEKLYKEELISKEDYLQAKEDYNYEVKLLEINKQKAKNDSLIQLTSMKTLETDLLKMRQMLGLVRERLDNLNVKAPVDGQLGMLDAEIGQSISQGQRIGMIHVLTSFKVKAKIDEHYIDRVRRDLAASFERNGVNYRMIVKKVYPEVRDGQFEIDLIFDGDTPENIRAGQTYHVKLELGQSESALLLSRGGFFQSTGGQWVFVLNENGTEAVKRSIRIGKQNPQYYEVLEGLQPGEQVITSSYELFGNNDKIVFR</sequence>
<proteinExistence type="predicted"/>
<feature type="domain" description="Multidrug resistance protein MdtA-like barrel-sandwich hybrid" evidence="3">
    <location>
        <begin position="83"/>
        <end position="265"/>
    </location>
</feature>
<dbReference type="PANTHER" id="PTHR32347">
    <property type="entry name" value="EFFLUX SYSTEM COMPONENT YKNX-RELATED"/>
    <property type="match status" value="1"/>
</dbReference>
<name>A0A419W9E8_9BACT</name>
<accession>A0A419W9E8</accession>
<comment type="subcellular location">
    <subcellularLocation>
        <location evidence="1">Cell envelope</location>
    </subcellularLocation>
</comment>
<keyword evidence="6" id="KW-1185">Reference proteome</keyword>
<reference evidence="5 6" key="1">
    <citation type="submission" date="2018-09" db="EMBL/GenBank/DDBJ databases">
        <title>Genomic Encyclopedia of Archaeal and Bacterial Type Strains, Phase II (KMG-II): from individual species to whole genera.</title>
        <authorList>
            <person name="Goeker M."/>
        </authorList>
    </citation>
    <scope>NUCLEOTIDE SEQUENCE [LARGE SCALE GENOMIC DNA]</scope>
    <source>
        <strain evidence="5 6">DSM 27148</strain>
    </source>
</reference>
<evidence type="ECO:0000256" key="1">
    <source>
        <dbReference type="ARBA" id="ARBA00004196"/>
    </source>
</evidence>
<dbReference type="Proteomes" id="UP000283387">
    <property type="component" value="Unassembled WGS sequence"/>
</dbReference>
<feature type="domain" description="Multidrug resistance protein MdtA-like C-terminal permuted SH3" evidence="4">
    <location>
        <begin position="360"/>
        <end position="405"/>
    </location>
</feature>
<organism evidence="5 6">
    <name type="scientific">Mangrovibacterium diazotrophicum</name>
    <dbReference type="NCBI Taxonomy" id="1261403"/>
    <lineage>
        <taxon>Bacteria</taxon>
        <taxon>Pseudomonadati</taxon>
        <taxon>Bacteroidota</taxon>
        <taxon>Bacteroidia</taxon>
        <taxon>Marinilabiliales</taxon>
        <taxon>Prolixibacteraceae</taxon>
        <taxon>Mangrovibacterium</taxon>
    </lineage>
</organism>